<dbReference type="InterPro" id="IPR050068">
    <property type="entry name" value="MurA_subfamily"/>
</dbReference>
<keyword evidence="5 17" id="KW-0808">Transferase</keyword>
<evidence type="ECO:0000256" key="12">
    <source>
        <dbReference type="ARBA" id="ARBA00039754"/>
    </source>
</evidence>
<dbReference type="GO" id="GO:0051301">
    <property type="term" value="P:cell division"/>
    <property type="evidence" value="ECO:0007669"/>
    <property type="project" value="UniProtKB-KW"/>
</dbReference>
<dbReference type="PANTHER" id="PTHR43783">
    <property type="entry name" value="UDP-N-ACETYLGLUCOSAMINE 1-CARBOXYVINYLTRANSFERASE"/>
    <property type="match status" value="1"/>
</dbReference>
<evidence type="ECO:0000313" key="18">
    <source>
        <dbReference type="Proteomes" id="UP000294746"/>
    </source>
</evidence>
<dbReference type="SUPFAM" id="SSF55205">
    <property type="entry name" value="EPT/RTPC-like"/>
    <property type="match status" value="1"/>
</dbReference>
<dbReference type="EC" id="2.5.1.7" evidence="11"/>
<keyword evidence="18" id="KW-1185">Reference proteome</keyword>
<keyword evidence="6" id="KW-0133">Cell shape</keyword>
<keyword evidence="3" id="KW-0963">Cytoplasm</keyword>
<comment type="similarity">
    <text evidence="10">Belongs to the EPSP synthase family. MurA subfamily.</text>
</comment>
<dbReference type="GO" id="GO:0008360">
    <property type="term" value="P:regulation of cell shape"/>
    <property type="evidence" value="ECO:0007669"/>
    <property type="project" value="UniProtKB-KW"/>
</dbReference>
<dbReference type="Gene3D" id="3.90.79.10">
    <property type="entry name" value="Nucleoside Triphosphate Pyrophosphohydrolase"/>
    <property type="match status" value="1"/>
</dbReference>
<dbReference type="Pfam" id="PF00275">
    <property type="entry name" value="EPSP_synthase"/>
    <property type="match status" value="1"/>
</dbReference>
<gene>
    <name evidence="17" type="ORF">EDD57_10129</name>
</gene>
<name>A0A4R2S2M0_9BACL</name>
<dbReference type="InterPro" id="IPR036968">
    <property type="entry name" value="Enolpyruvate_Tfrase_sf"/>
</dbReference>
<dbReference type="PROSITE" id="PS51462">
    <property type="entry name" value="NUDIX"/>
    <property type="match status" value="1"/>
</dbReference>
<dbReference type="InterPro" id="IPR000086">
    <property type="entry name" value="NUDIX_hydrolase_dom"/>
</dbReference>
<dbReference type="GO" id="GO:0071555">
    <property type="term" value="P:cell wall organization"/>
    <property type="evidence" value="ECO:0007669"/>
    <property type="project" value="UniProtKB-KW"/>
</dbReference>
<sequence length="548" mass="62079">MIVFSIINSTFLLVQHKEGHWGFPKGGIEDGETELEAAWRELQEETQIACNGILNPNKYRFVEKYEFLSTKGERIKKDTIYYVAFTCDTQITLNHNELVDAKWMTLDEIESLSVFYSRNLLPPLYEIVHSEIVIKLDSSLKQVKFPISSTSIQGSKHAFSRIAPLFFLFDSLEVINTPGTIDTIAIRQLLTYSKQQKGSPISIPRSITDLSRSIINCIPALLALHPIITFHNPQGCQIGNRKIDLYLEVMREFGARWVTHPDGMVEVNACTLHPTSIYLPFPSFTGTSTALILASIAKGQTRIQNASIEPEILEMVEVLQNLGVDITFQSERNLIVQNSGVTTPVRWKLSEDRNVLITRALLALITGNEFVHTSQRSLYLAPFIDILERMNIPFSYTPHTLHIPPTSLQRLHPINIVCGHSPRACSDWHPLIAPLLCKINGESSIKDRVFEDRYRYIEQIQHVNPRFSYRTDNDQLWIQGNEKQSKVATDAQSLDLRSAAANIIALVGENSQTRVWGIQQLLRGYENILADLESVGINYVTFELSDSE</sequence>
<keyword evidence="7" id="KW-0573">Peptidoglycan synthesis</keyword>
<comment type="catalytic activity">
    <reaction evidence="15">
        <text>phosphoenolpyruvate + UDP-N-acetyl-alpha-D-glucosamine = UDP-N-acetyl-3-O-(1-carboxyvinyl)-alpha-D-glucosamine + phosphate</text>
        <dbReference type="Rhea" id="RHEA:18681"/>
        <dbReference type="ChEBI" id="CHEBI:43474"/>
        <dbReference type="ChEBI" id="CHEBI:57705"/>
        <dbReference type="ChEBI" id="CHEBI:58702"/>
        <dbReference type="ChEBI" id="CHEBI:68483"/>
        <dbReference type="EC" id="2.5.1.7"/>
    </reaction>
</comment>
<evidence type="ECO:0000256" key="13">
    <source>
        <dbReference type="ARBA" id="ARBA00042443"/>
    </source>
</evidence>
<dbReference type="GO" id="GO:0008760">
    <property type="term" value="F:UDP-N-acetylglucosamine 1-carboxyvinyltransferase activity"/>
    <property type="evidence" value="ECO:0007669"/>
    <property type="project" value="UniProtKB-EC"/>
</dbReference>
<dbReference type="InterPro" id="IPR001986">
    <property type="entry name" value="Enolpyruvate_Tfrase_dom"/>
</dbReference>
<evidence type="ECO:0000259" key="16">
    <source>
        <dbReference type="PROSITE" id="PS51462"/>
    </source>
</evidence>
<evidence type="ECO:0000256" key="2">
    <source>
        <dbReference type="ARBA" id="ARBA00004752"/>
    </source>
</evidence>
<protein>
    <recommendedName>
        <fullName evidence="12">UDP-N-acetylglucosamine 1-carboxyvinyltransferase</fullName>
        <ecNumber evidence="11">2.5.1.7</ecNumber>
    </recommendedName>
    <alternativeName>
        <fullName evidence="13">Enoylpyruvate transferase</fullName>
    </alternativeName>
    <alternativeName>
        <fullName evidence="14">UDP-N-acetylglucosamine enolpyruvyl transferase</fullName>
    </alternativeName>
</protein>
<proteinExistence type="inferred from homology"/>
<evidence type="ECO:0000256" key="8">
    <source>
        <dbReference type="ARBA" id="ARBA00023306"/>
    </source>
</evidence>
<dbReference type="InterPro" id="IPR013792">
    <property type="entry name" value="RNA3'P_cycl/enolpyr_Trfase_a/b"/>
</dbReference>
<evidence type="ECO:0000256" key="14">
    <source>
        <dbReference type="ARBA" id="ARBA00042842"/>
    </source>
</evidence>
<dbReference type="PANTHER" id="PTHR43783:SF1">
    <property type="entry name" value="UDP-N-ACETYLGLUCOSAMINE 1-CARBOXYVINYLTRANSFERASE"/>
    <property type="match status" value="1"/>
</dbReference>
<dbReference type="GO" id="GO:0009252">
    <property type="term" value="P:peptidoglycan biosynthetic process"/>
    <property type="evidence" value="ECO:0007669"/>
    <property type="project" value="UniProtKB-KW"/>
</dbReference>
<evidence type="ECO:0000256" key="11">
    <source>
        <dbReference type="ARBA" id="ARBA00039108"/>
    </source>
</evidence>
<reference evidence="17 18" key="1">
    <citation type="submission" date="2019-03" db="EMBL/GenBank/DDBJ databases">
        <title>Genomic Encyclopedia of Type Strains, Phase IV (KMG-IV): sequencing the most valuable type-strain genomes for metagenomic binning, comparative biology and taxonomic classification.</title>
        <authorList>
            <person name="Goeker M."/>
        </authorList>
    </citation>
    <scope>NUCLEOTIDE SEQUENCE [LARGE SCALE GENOMIC DNA]</scope>
    <source>
        <strain evidence="17 18">DSM 46831</strain>
    </source>
</reference>
<organism evidence="17 18">
    <name type="scientific">Baia soyae</name>
    <dbReference type="NCBI Taxonomy" id="1544746"/>
    <lineage>
        <taxon>Bacteria</taxon>
        <taxon>Bacillati</taxon>
        <taxon>Bacillota</taxon>
        <taxon>Bacilli</taxon>
        <taxon>Bacillales</taxon>
        <taxon>Thermoactinomycetaceae</taxon>
        <taxon>Baia</taxon>
    </lineage>
</organism>
<evidence type="ECO:0000256" key="15">
    <source>
        <dbReference type="ARBA" id="ARBA00047527"/>
    </source>
</evidence>
<dbReference type="InterPro" id="IPR015797">
    <property type="entry name" value="NUDIX_hydrolase-like_dom_sf"/>
</dbReference>
<keyword evidence="9" id="KW-0961">Cell wall biogenesis/degradation</keyword>
<evidence type="ECO:0000313" key="17">
    <source>
        <dbReference type="EMBL" id="TCP70589.1"/>
    </source>
</evidence>
<evidence type="ECO:0000256" key="7">
    <source>
        <dbReference type="ARBA" id="ARBA00022984"/>
    </source>
</evidence>
<evidence type="ECO:0000256" key="6">
    <source>
        <dbReference type="ARBA" id="ARBA00022960"/>
    </source>
</evidence>
<evidence type="ECO:0000256" key="10">
    <source>
        <dbReference type="ARBA" id="ARBA00038367"/>
    </source>
</evidence>
<keyword evidence="8" id="KW-0131">Cell cycle</keyword>
<evidence type="ECO:0000256" key="3">
    <source>
        <dbReference type="ARBA" id="ARBA00022490"/>
    </source>
</evidence>
<dbReference type="EMBL" id="SLXV01000001">
    <property type="protein sequence ID" value="TCP70589.1"/>
    <property type="molecule type" value="Genomic_DNA"/>
</dbReference>
<dbReference type="GO" id="GO:0005737">
    <property type="term" value="C:cytoplasm"/>
    <property type="evidence" value="ECO:0007669"/>
    <property type="project" value="UniProtKB-SubCell"/>
</dbReference>
<feature type="domain" description="Nudix hydrolase" evidence="16">
    <location>
        <begin position="1"/>
        <end position="126"/>
    </location>
</feature>
<dbReference type="AlphaFoldDB" id="A0A4R2S2M0"/>
<dbReference type="Proteomes" id="UP000294746">
    <property type="component" value="Unassembled WGS sequence"/>
</dbReference>
<evidence type="ECO:0000256" key="1">
    <source>
        <dbReference type="ARBA" id="ARBA00004496"/>
    </source>
</evidence>
<dbReference type="Pfam" id="PF00293">
    <property type="entry name" value="NUDIX"/>
    <property type="match status" value="1"/>
</dbReference>
<comment type="caution">
    <text evidence="17">The sequence shown here is derived from an EMBL/GenBank/DDBJ whole genome shotgun (WGS) entry which is preliminary data.</text>
</comment>
<evidence type="ECO:0000256" key="4">
    <source>
        <dbReference type="ARBA" id="ARBA00022618"/>
    </source>
</evidence>
<comment type="pathway">
    <text evidence="2">Cell wall biogenesis; peptidoglycan biosynthesis.</text>
</comment>
<evidence type="ECO:0000256" key="9">
    <source>
        <dbReference type="ARBA" id="ARBA00023316"/>
    </source>
</evidence>
<evidence type="ECO:0000256" key="5">
    <source>
        <dbReference type="ARBA" id="ARBA00022679"/>
    </source>
</evidence>
<dbReference type="SUPFAM" id="SSF55811">
    <property type="entry name" value="Nudix"/>
    <property type="match status" value="1"/>
</dbReference>
<dbReference type="Gene3D" id="3.65.10.10">
    <property type="entry name" value="Enolpyruvate transferase domain"/>
    <property type="match status" value="2"/>
</dbReference>
<accession>A0A4R2S2M0</accession>
<keyword evidence="4" id="KW-0132">Cell division</keyword>
<comment type="subcellular location">
    <subcellularLocation>
        <location evidence="1">Cytoplasm</location>
    </subcellularLocation>
</comment>